<evidence type="ECO:0000313" key="2">
    <source>
        <dbReference type="Proteomes" id="UP000028488"/>
    </source>
</evidence>
<dbReference type="RefSeq" id="WP_128643150.1">
    <property type="nucleotide sequence ID" value="NZ_CP008949.1"/>
</dbReference>
<proteinExistence type="predicted"/>
<dbReference type="EMBL" id="CP008949">
    <property type="protein sequence ID" value="AII10841.1"/>
    <property type="molecule type" value="Genomic_DNA"/>
</dbReference>
<reference evidence="1 2" key="1">
    <citation type="submission" date="2014-07" db="EMBL/GenBank/DDBJ databases">
        <title>Genome Sequence of Rhodococcus opacus Strain R7, a Biodegrader of Mono- and Polycyclic Aromatic Hydrocarbons.</title>
        <authorList>
            <person name="Di Gennaro P."/>
            <person name="Zampolli J."/>
            <person name="Presti I."/>
            <person name="Cappelletti M."/>
            <person name="D'Ursi P."/>
            <person name="Orro A."/>
            <person name="Mezzelani A."/>
            <person name="Milanesi L."/>
        </authorList>
    </citation>
    <scope>NUCLEOTIDE SEQUENCE [LARGE SCALE GENOMIC DNA]</scope>
    <source>
        <strain evidence="1 2">R7</strain>
        <plasmid evidence="1">pPDG2</plasmid>
    </source>
</reference>
<dbReference type="Proteomes" id="UP000028488">
    <property type="component" value="Plasmid pPDG2"/>
</dbReference>
<evidence type="ECO:0000313" key="1">
    <source>
        <dbReference type="EMBL" id="AII10841.1"/>
    </source>
</evidence>
<gene>
    <name evidence="1" type="ORF">EP51_42525</name>
</gene>
<keyword evidence="1" id="KW-0614">Plasmid</keyword>
<organism evidence="1 2">
    <name type="scientific">Rhodococcus opacus</name>
    <name type="common">Nocardia opaca</name>
    <dbReference type="NCBI Taxonomy" id="37919"/>
    <lineage>
        <taxon>Bacteria</taxon>
        <taxon>Bacillati</taxon>
        <taxon>Actinomycetota</taxon>
        <taxon>Actinomycetes</taxon>
        <taxon>Mycobacteriales</taxon>
        <taxon>Nocardiaceae</taxon>
        <taxon>Rhodococcus</taxon>
    </lineage>
</organism>
<evidence type="ECO:0008006" key="3">
    <source>
        <dbReference type="Google" id="ProtNLM"/>
    </source>
</evidence>
<geneLocation type="plasmid" evidence="1 2">
    <name>pPDG2</name>
</geneLocation>
<sequence>MDPYDQALLEHTLRWCNYGGGDEHIFPEFGLTPEMFYRRVLTMVDSRSEREFPAKQYLRAYCTEKVTSTARRRRTHPFGL</sequence>
<protein>
    <recommendedName>
        <fullName evidence="3">DUF3263 domain-containing protein</fullName>
    </recommendedName>
</protein>
<name>A0A076EYI3_RHOOP</name>
<accession>A0A076EYI3</accession>
<dbReference type="AlphaFoldDB" id="A0A076EYI3"/>